<dbReference type="InterPro" id="IPR056490">
    <property type="entry name" value="Rcc01698_C"/>
</dbReference>
<comment type="caution">
    <text evidence="3">The sequence shown here is derived from an EMBL/GenBank/DDBJ whole genome shotgun (WGS) entry which is preliminary data.</text>
</comment>
<protein>
    <submittedName>
        <fullName evidence="3">Phage tail protein</fullName>
    </submittedName>
</protein>
<dbReference type="Pfam" id="PF23666">
    <property type="entry name" value="Rcc01698_C"/>
    <property type="match status" value="1"/>
</dbReference>
<dbReference type="Proteomes" id="UP001413721">
    <property type="component" value="Unassembled WGS sequence"/>
</dbReference>
<sequence length="1089" mass="113360">MTGFFLTSLIRGLLPAGGLGDAAATLIRRAATGGFEPREGPRLSDLAVQTAGHGRAIPRVYGTVRLAGNIIWARPITETRRVVASETASGGGLLGLLGAGRLLSAGRVEYDYTASFAIGLAQGPILGVRRIWADEILIWSADPAAGLDGIAASAAPGRYFRLHRGTASQTPDPLILSVEGPDRTPAFRDLAYIVFQDLPLADYGNRVPLIEVEIVRGSPVAVGEDPLALAHVTPVLRDDRRSLPSLIDGMPADLMRGPAAGAAGDTGYFWTDGGAADGSVARYVSASNPVTRVRRVVRQRKVAGRWLPEERWTQTITQNAAARGCLWAAADRPVQMYARDTEPAGVFVEIETGRHRLIGLPGSLNGDCRGVTAHGSRIWVMAGRPGGLNGIWALDEASGGADATLILDGLPPQRMLMRGDATGLLLLTANRLRHLTGVTAVADRDVTLAPWPDLRPLGLHQTDDGSVAVVFANQLALIARDGRVLTAALEGEPASAAGFATGAGSLIAVPWIEAVSSFAYVDRWVALTRPDETAELAATVADLAAAAGVDADELDLAAVSGMALRGYVVARNGSARSAIEPLLMACFVDAVERGGRLALVPRGGEIAATVAADRLAAHEDGATRPPLVERNRSQQAEMPREVAVGFIDGAADGRPGLARARRTVGGAEDRRSVELPLVLTAAEATGIARALADTALIERDRWRLRLGWGDIALEPGDVIALAPDAASAAPGRLRIERMAFGTPGLIEIEAVADHGALYEAARPGAAPIASLTAAPAPVQGLADVTVLDLPPIVEPAPDPGLVALATGGGGGLRAARVEVSTSTAGPWTTVAALAPAAQGAAQQTLAGGSTWLRDDINTLTVDFGDDGRIAADITDADAESGRSLALVGAEIMAYGAITRVSTGIWRISRLWRGLRGTEAAVTGHGAGETVTLLDPARLAVLAYAPGDIGRVLWFRAVSGDGGTGPARAVTIQGLGLRPFAPARITARRQGDGSVRIEWLRADRHANWTNGADEPMSEASERYQLEILTTASVTATARRVVIVEAATAWSYSAAQQYADFFTQPATLGLRVAQIGAATGPGPTLAAIVNP</sequence>
<organism evidence="3 4">
    <name type="scientific">Tistrella arctica</name>
    <dbReference type="NCBI Taxonomy" id="3133430"/>
    <lineage>
        <taxon>Bacteria</taxon>
        <taxon>Pseudomonadati</taxon>
        <taxon>Pseudomonadota</taxon>
        <taxon>Alphaproteobacteria</taxon>
        <taxon>Geminicoccales</taxon>
        <taxon>Geminicoccaceae</taxon>
        <taxon>Tistrella</taxon>
    </lineage>
</organism>
<dbReference type="InterPro" id="IPR032876">
    <property type="entry name" value="J_dom"/>
</dbReference>
<accession>A0ABU9YD61</accession>
<name>A0ABU9YD61_9PROT</name>
<evidence type="ECO:0000313" key="3">
    <source>
        <dbReference type="EMBL" id="MEN2986726.1"/>
    </source>
</evidence>
<dbReference type="RefSeq" id="WP_345936548.1">
    <property type="nucleotide sequence ID" value="NZ_JBBKTW010000001.1"/>
</dbReference>
<evidence type="ECO:0000313" key="4">
    <source>
        <dbReference type="Proteomes" id="UP001413721"/>
    </source>
</evidence>
<dbReference type="Pfam" id="PF13550">
    <property type="entry name" value="Phage-tail_3"/>
    <property type="match status" value="1"/>
</dbReference>
<dbReference type="EMBL" id="JBBKTW010000001">
    <property type="protein sequence ID" value="MEN2986726.1"/>
    <property type="molecule type" value="Genomic_DNA"/>
</dbReference>
<reference evidence="3 4" key="1">
    <citation type="submission" date="2024-03" db="EMBL/GenBank/DDBJ databases">
        <title>High-quality draft genome sequencing of Tistrella sp. BH-R2-4.</title>
        <authorList>
            <person name="Dong C."/>
        </authorList>
    </citation>
    <scope>NUCLEOTIDE SEQUENCE [LARGE SCALE GENOMIC DNA]</scope>
    <source>
        <strain evidence="3 4">BH-R2-4</strain>
    </source>
</reference>
<feature type="domain" description="Tip attachment protein J" evidence="1">
    <location>
        <begin position="572"/>
        <end position="737"/>
    </location>
</feature>
<proteinExistence type="predicted"/>
<evidence type="ECO:0000259" key="1">
    <source>
        <dbReference type="Pfam" id="PF13550"/>
    </source>
</evidence>
<gene>
    <name evidence="3" type="ORF">WG926_00305</name>
</gene>
<keyword evidence="4" id="KW-1185">Reference proteome</keyword>
<evidence type="ECO:0000259" key="2">
    <source>
        <dbReference type="Pfam" id="PF23666"/>
    </source>
</evidence>
<feature type="domain" description="Rcc01698-like C-terminal" evidence="2">
    <location>
        <begin position="836"/>
        <end position="930"/>
    </location>
</feature>